<feature type="domain" description="TonB-dependent receptor plug" evidence="14">
    <location>
        <begin position="57"/>
        <end position="161"/>
    </location>
</feature>
<dbReference type="Proteomes" id="UP001594351">
    <property type="component" value="Unassembled WGS sequence"/>
</dbReference>
<evidence type="ECO:0000259" key="13">
    <source>
        <dbReference type="Pfam" id="PF00593"/>
    </source>
</evidence>
<dbReference type="EMBL" id="JBHPBY010000279">
    <property type="protein sequence ID" value="MFC1852190.1"/>
    <property type="molecule type" value="Genomic_DNA"/>
</dbReference>
<dbReference type="SUPFAM" id="SSF56935">
    <property type="entry name" value="Porins"/>
    <property type="match status" value="1"/>
</dbReference>
<feature type="domain" description="TonB-dependent receptor-like beta-barrel" evidence="13">
    <location>
        <begin position="266"/>
        <end position="695"/>
    </location>
</feature>
<evidence type="ECO:0000256" key="8">
    <source>
        <dbReference type="ARBA" id="ARBA00023170"/>
    </source>
</evidence>
<organism evidence="15 16">
    <name type="scientific">candidate division CSSED10-310 bacterium</name>
    <dbReference type="NCBI Taxonomy" id="2855610"/>
    <lineage>
        <taxon>Bacteria</taxon>
        <taxon>Bacteria division CSSED10-310</taxon>
    </lineage>
</organism>
<evidence type="ECO:0000313" key="16">
    <source>
        <dbReference type="Proteomes" id="UP001594351"/>
    </source>
</evidence>
<comment type="subcellular location">
    <subcellularLocation>
        <location evidence="1 10">Cell outer membrane</location>
        <topology evidence="1 10">Multi-pass membrane protein</topology>
    </subcellularLocation>
</comment>
<evidence type="ECO:0000256" key="12">
    <source>
        <dbReference type="SAM" id="SignalP"/>
    </source>
</evidence>
<evidence type="ECO:0000256" key="4">
    <source>
        <dbReference type="ARBA" id="ARBA00022692"/>
    </source>
</evidence>
<evidence type="ECO:0000256" key="1">
    <source>
        <dbReference type="ARBA" id="ARBA00004571"/>
    </source>
</evidence>
<keyword evidence="16" id="KW-1185">Reference proteome</keyword>
<evidence type="ECO:0000259" key="14">
    <source>
        <dbReference type="Pfam" id="PF07715"/>
    </source>
</evidence>
<evidence type="ECO:0000256" key="3">
    <source>
        <dbReference type="ARBA" id="ARBA00022452"/>
    </source>
</evidence>
<name>A0ABV6Z168_UNCC1</name>
<dbReference type="PANTHER" id="PTHR30069:SF29">
    <property type="entry name" value="HEMOGLOBIN AND HEMOGLOBIN-HAPTOGLOBIN-BINDING PROTEIN 1-RELATED"/>
    <property type="match status" value="1"/>
</dbReference>
<dbReference type="InterPro" id="IPR012910">
    <property type="entry name" value="Plug_dom"/>
</dbReference>
<keyword evidence="2 10" id="KW-0813">Transport</keyword>
<dbReference type="Pfam" id="PF07715">
    <property type="entry name" value="Plug"/>
    <property type="match status" value="1"/>
</dbReference>
<dbReference type="Gene3D" id="2.170.130.10">
    <property type="entry name" value="TonB-dependent receptor, plug domain"/>
    <property type="match status" value="1"/>
</dbReference>
<evidence type="ECO:0000256" key="9">
    <source>
        <dbReference type="ARBA" id="ARBA00023237"/>
    </source>
</evidence>
<comment type="caution">
    <text evidence="15">The sequence shown here is derived from an EMBL/GenBank/DDBJ whole genome shotgun (WGS) entry which is preliminary data.</text>
</comment>
<dbReference type="InterPro" id="IPR039426">
    <property type="entry name" value="TonB-dep_rcpt-like"/>
</dbReference>
<evidence type="ECO:0000256" key="7">
    <source>
        <dbReference type="ARBA" id="ARBA00023136"/>
    </source>
</evidence>
<proteinExistence type="inferred from homology"/>
<evidence type="ECO:0000256" key="2">
    <source>
        <dbReference type="ARBA" id="ARBA00022448"/>
    </source>
</evidence>
<reference evidence="15 16" key="1">
    <citation type="submission" date="2024-09" db="EMBL/GenBank/DDBJ databases">
        <title>Laminarin stimulates single cell rates of sulfate reduction while oxygen inhibits transcriptomic activity in coastal marine sediment.</title>
        <authorList>
            <person name="Lindsay M."/>
            <person name="Orcutt B."/>
            <person name="Emerson D."/>
            <person name="Stepanauskas R."/>
            <person name="D'Angelo T."/>
        </authorList>
    </citation>
    <scope>NUCLEOTIDE SEQUENCE [LARGE SCALE GENOMIC DNA]</scope>
    <source>
        <strain evidence="15">SAG AM-311-K15</strain>
    </source>
</reference>
<evidence type="ECO:0000256" key="11">
    <source>
        <dbReference type="RuleBase" id="RU003357"/>
    </source>
</evidence>
<feature type="chain" id="PRO_5046123326" evidence="12">
    <location>
        <begin position="24"/>
        <end position="751"/>
    </location>
</feature>
<protein>
    <submittedName>
        <fullName evidence="15">TonB-dependent receptor plug domain-containing protein</fullName>
    </submittedName>
</protein>
<gene>
    <name evidence="15" type="ORF">ACFL27_18500</name>
</gene>
<keyword evidence="3 10" id="KW-1134">Transmembrane beta strand</keyword>
<keyword evidence="4 10" id="KW-0812">Transmembrane</keyword>
<dbReference type="PROSITE" id="PS52016">
    <property type="entry name" value="TONB_DEPENDENT_REC_3"/>
    <property type="match status" value="1"/>
</dbReference>
<feature type="signal peptide" evidence="12">
    <location>
        <begin position="1"/>
        <end position="23"/>
    </location>
</feature>
<dbReference type="Gene3D" id="2.40.170.20">
    <property type="entry name" value="TonB-dependent receptor, beta-barrel domain"/>
    <property type="match status" value="1"/>
</dbReference>
<sequence length="751" mass="85304">MNRIPCIILFSSMCLLNITVLSAQEVRTPDDLFKLNIEEFLNVKVVSVSKKSEEIFTAPGTVYVITKEELNRFGFQFLQDALQYVPSVYLYNPHSWVWGGQRGFVSNFSQTLLLINGREVNNLIAQEGFISRQFATHNIERIEVVASPGSALYGANALAGVINIITHESNPDFKGMAVSLDAGSFNTTAGSVVFGTSVNGLSIKGSYRQFNSDEEDFLDFVRDTENYSKGWVDNQYAHSYITDYKNPSEAVPVTLQIDYNGLYAGLNYYFNKQSHGLEKVRWDYTDSEDYRKFTLWYGGFKKNINEAMSLSLEYQHIRSFLWGRYHAGYWPDSRLQSSGIIDIYTFPDYVTTSSGVILHGLEEIKDYYSSFAEYLIDQGLIDPNNITEDDIRKYFSHIYTNKNSNGSQRQRFDLLWSWTMNEKASLDLGYVYDTINYVGLAVTDAALALGATYDIPLDLSKRDDVYDSIKHGAFFQLNYSLLESSPLWFNCGLRYDQQNHYGSSVNPRVGLVWQPKTDTIVKLLYGEAFREPNVFELSGDPNLEPAKLRSYELNVSQNVSDWARFSITGYHNTVTQFISSVGSLIGSNIGTVEEQEGNGLEFNFHLKKKAFLAFINGSLLFDITQTIRNSETGTLEESDVLGIPHEQYNLGLSYNFRIPFTLSLLYHYASNYDTLSGNAAFSEAFTIDAAHELRFTVQFGDLKIGDLLLDGFLTVKNLTDEENYQANIRRSGPNVFLQEGRSIMMRVRLRQ</sequence>
<evidence type="ECO:0000256" key="10">
    <source>
        <dbReference type="PROSITE-ProRule" id="PRU01360"/>
    </source>
</evidence>
<accession>A0ABV6Z168</accession>
<evidence type="ECO:0000256" key="5">
    <source>
        <dbReference type="ARBA" id="ARBA00022729"/>
    </source>
</evidence>
<evidence type="ECO:0000313" key="15">
    <source>
        <dbReference type="EMBL" id="MFC1852190.1"/>
    </source>
</evidence>
<dbReference type="InterPro" id="IPR036942">
    <property type="entry name" value="Beta-barrel_TonB_sf"/>
</dbReference>
<keyword evidence="9 10" id="KW-0998">Cell outer membrane</keyword>
<keyword evidence="7 10" id="KW-0472">Membrane</keyword>
<keyword evidence="5 12" id="KW-0732">Signal</keyword>
<keyword evidence="8 15" id="KW-0675">Receptor</keyword>
<dbReference type="Pfam" id="PF00593">
    <property type="entry name" value="TonB_dep_Rec_b-barrel"/>
    <property type="match status" value="1"/>
</dbReference>
<dbReference type="InterPro" id="IPR000531">
    <property type="entry name" value="Beta-barrel_TonB"/>
</dbReference>
<keyword evidence="6 11" id="KW-0798">TonB box</keyword>
<dbReference type="InterPro" id="IPR037066">
    <property type="entry name" value="Plug_dom_sf"/>
</dbReference>
<comment type="similarity">
    <text evidence="10 11">Belongs to the TonB-dependent receptor family.</text>
</comment>
<evidence type="ECO:0000256" key="6">
    <source>
        <dbReference type="ARBA" id="ARBA00023077"/>
    </source>
</evidence>
<dbReference type="PANTHER" id="PTHR30069">
    <property type="entry name" value="TONB-DEPENDENT OUTER MEMBRANE RECEPTOR"/>
    <property type="match status" value="1"/>
</dbReference>